<dbReference type="PANTHER" id="PTHR34293:SF1">
    <property type="entry name" value="HTH-TYPE TRANSCRIPTIONAL REGULATOR TRMBL2"/>
    <property type="match status" value="1"/>
</dbReference>
<dbReference type="Proteomes" id="UP000006094">
    <property type="component" value="Chromosome"/>
</dbReference>
<evidence type="ECO:0000313" key="2">
    <source>
        <dbReference type="EMBL" id="AFS79807.1"/>
    </source>
</evidence>
<dbReference type="InterPro" id="IPR036388">
    <property type="entry name" value="WH-like_DNA-bd_sf"/>
</dbReference>
<dbReference type="HOGENOM" id="CLU_072493_1_1_9"/>
<evidence type="ECO:0000259" key="1">
    <source>
        <dbReference type="Pfam" id="PF01978"/>
    </source>
</evidence>
<proteinExistence type="predicted"/>
<name>K0B3U5_GOTA9</name>
<dbReference type="AlphaFoldDB" id="K0B3U5"/>
<dbReference type="RefSeq" id="WP_014968941.1">
    <property type="nucleotide sequence ID" value="NC_018664.1"/>
</dbReference>
<dbReference type="OrthoDB" id="1493540at2"/>
<dbReference type="Gene3D" id="1.10.10.10">
    <property type="entry name" value="Winged helix-like DNA-binding domain superfamily/Winged helix DNA-binding domain"/>
    <property type="match status" value="1"/>
</dbReference>
<dbReference type="CDD" id="cd09124">
    <property type="entry name" value="PLDc_like_TrmB_middle"/>
    <property type="match status" value="1"/>
</dbReference>
<dbReference type="InterPro" id="IPR011991">
    <property type="entry name" value="ArsR-like_HTH"/>
</dbReference>
<organism evidence="2 3">
    <name type="scientific">Gottschalkia acidurici (strain ATCC 7906 / DSM 604 / BCRC 14475 / CIP 104303 / KCTC 5404 / NCIMB 10678 / 9a)</name>
    <name type="common">Clostridium acidurici</name>
    <dbReference type="NCBI Taxonomy" id="1128398"/>
    <lineage>
        <taxon>Bacteria</taxon>
        <taxon>Bacillati</taxon>
        <taxon>Bacillota</taxon>
        <taxon>Tissierellia</taxon>
        <taxon>Tissierellales</taxon>
        <taxon>Gottschalkiaceae</taxon>
        <taxon>Gottschalkia</taxon>
    </lineage>
</organism>
<reference evidence="2 3" key="1">
    <citation type="journal article" date="2012" name="PLoS ONE">
        <title>The purine-utilizing bacterium Clostridium acidurici 9a: a genome-guided metabolic reconsideration.</title>
        <authorList>
            <person name="Hartwich K."/>
            <person name="Poehlein A."/>
            <person name="Daniel R."/>
        </authorList>
    </citation>
    <scope>NUCLEOTIDE SEQUENCE [LARGE SCALE GENOMIC DNA]</scope>
    <source>
        <strain evidence="3">ATCC 7906 / DSM 604 / BCRC 14475 / CIP 104303 / KCTC 5404 / NCIMB 10678 / 9a</strain>
    </source>
</reference>
<dbReference type="STRING" id="1128398.Curi_c28140"/>
<accession>K0B3U5</accession>
<dbReference type="InterPro" id="IPR036390">
    <property type="entry name" value="WH_DNA-bd_sf"/>
</dbReference>
<dbReference type="Pfam" id="PF01978">
    <property type="entry name" value="TrmB"/>
    <property type="match status" value="1"/>
</dbReference>
<feature type="domain" description="Transcription regulator TrmB N-terminal" evidence="1">
    <location>
        <begin position="7"/>
        <end position="75"/>
    </location>
</feature>
<dbReference type="InterPro" id="IPR051797">
    <property type="entry name" value="TrmB-like"/>
</dbReference>
<keyword evidence="3" id="KW-1185">Reference proteome</keyword>
<dbReference type="eggNOG" id="COG1378">
    <property type="taxonomic scope" value="Bacteria"/>
</dbReference>
<evidence type="ECO:0000313" key="3">
    <source>
        <dbReference type="Proteomes" id="UP000006094"/>
    </source>
</evidence>
<dbReference type="SUPFAM" id="SSF46785">
    <property type="entry name" value="Winged helix' DNA-binding domain"/>
    <property type="match status" value="1"/>
</dbReference>
<dbReference type="InterPro" id="IPR002831">
    <property type="entry name" value="Tscrpt_reg_TrmB_N"/>
</dbReference>
<protein>
    <submittedName>
        <fullName evidence="2">Transcriptional regulator, TrmB family</fullName>
    </submittedName>
</protein>
<sequence length="266" mass="30948">MSLIDDLKQMKFTESEAKVYTTLLKHGKCTGYEISKHSGVPRSKIYNHIEVLLSRGVLESFNTGKSIFYKAISPKELVDLTRKSMNNTLKSFEYLASNITSPVENEGIWELQEYDRVLLKSQSIIQEAQKSLYIQIWTNELNPELTEIINSKIDKIEKSIVILYDEKQKYDTGLKKFYPHGFEMERLEDMAHRWITIVSDDEIFLHAGVLFNNEVSAIYTKNKILSYFAKEYVQHDAYCIKLIDKFHDEILEVYGEGMSGVRDIFN</sequence>
<dbReference type="PANTHER" id="PTHR34293">
    <property type="entry name" value="HTH-TYPE TRANSCRIPTIONAL REGULATOR TRMBL2"/>
    <property type="match status" value="1"/>
</dbReference>
<dbReference type="EMBL" id="CP003326">
    <property type="protein sequence ID" value="AFS79807.1"/>
    <property type="molecule type" value="Genomic_DNA"/>
</dbReference>
<dbReference type="KEGG" id="cad:Curi_c28140"/>
<dbReference type="CDD" id="cd00090">
    <property type="entry name" value="HTH_ARSR"/>
    <property type="match status" value="1"/>
</dbReference>
<gene>
    <name evidence="2" type="ordered locus">Curi_c28140</name>
</gene>